<dbReference type="GO" id="GO:0010460">
    <property type="term" value="P:positive regulation of heart rate"/>
    <property type="evidence" value="ECO:0007669"/>
    <property type="project" value="TreeGrafter"/>
</dbReference>
<dbReference type="GO" id="GO:0005179">
    <property type="term" value="F:hormone activity"/>
    <property type="evidence" value="ECO:0007669"/>
    <property type="project" value="InterPro"/>
</dbReference>
<evidence type="ECO:0008006" key="8">
    <source>
        <dbReference type="Google" id="ProtNLM"/>
    </source>
</evidence>
<comment type="similarity">
    <text evidence="2">Belongs to the adrenomedullin family.</text>
</comment>
<keyword evidence="7" id="KW-1185">Reference proteome</keyword>
<dbReference type="PANTHER" id="PTHR23414:SF2">
    <property type="entry name" value="PROTEIN ADM2"/>
    <property type="match status" value="1"/>
</dbReference>
<dbReference type="InterPro" id="IPR051665">
    <property type="entry name" value="Adrenomedullin-reg_peptide"/>
</dbReference>
<evidence type="ECO:0000256" key="1">
    <source>
        <dbReference type="ARBA" id="ARBA00004613"/>
    </source>
</evidence>
<comment type="subcellular location">
    <subcellularLocation>
        <location evidence="1">Secreted</location>
    </subcellularLocation>
</comment>
<dbReference type="AlphaFoldDB" id="A0A553MZN3"/>
<evidence type="ECO:0000256" key="5">
    <source>
        <dbReference type="ARBA" id="ARBA00023157"/>
    </source>
</evidence>
<dbReference type="GO" id="GO:0005576">
    <property type="term" value="C:extracellular region"/>
    <property type="evidence" value="ECO:0007669"/>
    <property type="project" value="UniProtKB-SubCell"/>
</dbReference>
<dbReference type="EMBL" id="SRMA01027178">
    <property type="protein sequence ID" value="TRY58641.1"/>
    <property type="molecule type" value="Genomic_DNA"/>
</dbReference>
<evidence type="ECO:0000313" key="7">
    <source>
        <dbReference type="Proteomes" id="UP000316079"/>
    </source>
</evidence>
<keyword evidence="3" id="KW-0964">Secreted</keyword>
<dbReference type="GO" id="GO:0007189">
    <property type="term" value="P:adenylate cyclase-activating G protein-coupled receptor signaling pathway"/>
    <property type="evidence" value="ECO:0007669"/>
    <property type="project" value="TreeGrafter"/>
</dbReference>
<accession>A0A553MZN3</accession>
<evidence type="ECO:0000313" key="6">
    <source>
        <dbReference type="EMBL" id="TRY58641.1"/>
    </source>
</evidence>
<comment type="caution">
    <text evidence="6">The sequence shown here is derived from an EMBL/GenBank/DDBJ whole genome shotgun (WGS) entry which is preliminary data.</text>
</comment>
<dbReference type="Pfam" id="PF00214">
    <property type="entry name" value="Calc_CGRP_IAPP"/>
    <property type="match status" value="1"/>
</dbReference>
<sequence>MCSASVSGRLPEPEGSLIKRVLCIPSIASSARARERRTLWRTLLHKQAPSRLPGTSANQNIGAQGHIRERRHTFRTPRRHAQLMRVRCVLGTCQVQNLSHRLYQLNSQTGLQEVPINPRSPHSYG</sequence>
<dbReference type="GO" id="GO:0003073">
    <property type="term" value="P:regulation of systemic arterial blood pressure"/>
    <property type="evidence" value="ECO:0007669"/>
    <property type="project" value="TreeGrafter"/>
</dbReference>
<evidence type="ECO:0000256" key="2">
    <source>
        <dbReference type="ARBA" id="ARBA00010575"/>
    </source>
</evidence>
<gene>
    <name evidence="6" type="ORF">DNTS_024787</name>
</gene>
<protein>
    <recommendedName>
        <fullName evidence="8">Adrenomedullin 2b</fullName>
    </recommendedName>
</protein>
<dbReference type="PANTHER" id="PTHR23414">
    <property type="entry name" value="ADRENOMEDULLIN, ADM"/>
    <property type="match status" value="1"/>
</dbReference>
<dbReference type="Proteomes" id="UP000316079">
    <property type="component" value="Unassembled WGS sequence"/>
</dbReference>
<keyword evidence="4" id="KW-0732">Signal</keyword>
<proteinExistence type="inferred from homology"/>
<keyword evidence="5" id="KW-1015">Disulfide bond</keyword>
<dbReference type="STRING" id="623744.A0A553MZN3"/>
<dbReference type="InterPro" id="IPR021116">
    <property type="entry name" value="Calcitonin/adrenomedullin"/>
</dbReference>
<evidence type="ECO:0000256" key="4">
    <source>
        <dbReference type="ARBA" id="ARBA00022729"/>
    </source>
</evidence>
<name>A0A553MZN3_9TELE</name>
<organism evidence="6 7">
    <name type="scientific">Danionella cerebrum</name>
    <dbReference type="NCBI Taxonomy" id="2873325"/>
    <lineage>
        <taxon>Eukaryota</taxon>
        <taxon>Metazoa</taxon>
        <taxon>Chordata</taxon>
        <taxon>Craniata</taxon>
        <taxon>Vertebrata</taxon>
        <taxon>Euteleostomi</taxon>
        <taxon>Actinopterygii</taxon>
        <taxon>Neopterygii</taxon>
        <taxon>Teleostei</taxon>
        <taxon>Ostariophysi</taxon>
        <taxon>Cypriniformes</taxon>
        <taxon>Danionidae</taxon>
        <taxon>Danioninae</taxon>
        <taxon>Danionella</taxon>
    </lineage>
</organism>
<dbReference type="OrthoDB" id="9907777at2759"/>
<reference evidence="6 7" key="1">
    <citation type="journal article" date="2019" name="Sci. Data">
        <title>Hybrid genome assembly and annotation of Danionella translucida.</title>
        <authorList>
            <person name="Kadobianskyi M."/>
            <person name="Schulze L."/>
            <person name="Schuelke M."/>
            <person name="Judkewitz B."/>
        </authorList>
    </citation>
    <scope>NUCLEOTIDE SEQUENCE [LARGE SCALE GENOMIC DNA]</scope>
    <source>
        <strain evidence="6 7">Bolton</strain>
    </source>
</reference>
<evidence type="ECO:0000256" key="3">
    <source>
        <dbReference type="ARBA" id="ARBA00022525"/>
    </source>
</evidence>